<evidence type="ECO:0000256" key="12">
    <source>
        <dbReference type="ARBA" id="ARBA00045455"/>
    </source>
</evidence>
<keyword evidence="7 13" id="KW-1133">Transmembrane helix</keyword>
<evidence type="ECO:0000256" key="3">
    <source>
        <dbReference type="ARBA" id="ARBA00022448"/>
    </source>
</evidence>
<feature type="domain" description="Cation efflux protein transmembrane" evidence="14">
    <location>
        <begin position="35"/>
        <end position="95"/>
    </location>
</feature>
<evidence type="ECO:0000313" key="15">
    <source>
        <dbReference type="EMBL" id="KAB0380584.1"/>
    </source>
</evidence>
<dbReference type="Gene3D" id="1.20.1510.10">
    <property type="entry name" value="Cation efflux protein transmembrane domain"/>
    <property type="match status" value="1"/>
</dbReference>
<comment type="similarity">
    <text evidence="2">Belongs to the cation diffusion facilitator (CDF) transporter (TC 2.A.4) family. SLC30A subfamily.</text>
</comment>
<comment type="function">
    <text evidence="12">Has probably no intrinsic transporter activity but together with SLC30A5 forms a functional zinc ion:proton antiporter heterodimer, mediating zinc entry into the lumen of organelles along the secretory pathway. As part of that zinc ion:proton antiporter, contributes to zinc ion homeostasis within the early secretory pathway and regulates the activation and folding of enzymes like alkaline phosphatases and enzymes involved in phosphatidylinositol glycan anchor biosynthesis.</text>
</comment>
<evidence type="ECO:0000256" key="7">
    <source>
        <dbReference type="ARBA" id="ARBA00022989"/>
    </source>
</evidence>
<feature type="transmembrane region" description="Helical" evidence="13">
    <location>
        <begin position="63"/>
        <end position="84"/>
    </location>
</feature>
<dbReference type="GO" id="GO:0008324">
    <property type="term" value="F:monoatomic cation transmembrane transporter activity"/>
    <property type="evidence" value="ECO:0007669"/>
    <property type="project" value="InterPro"/>
</dbReference>
<evidence type="ECO:0000256" key="11">
    <source>
        <dbReference type="ARBA" id="ARBA00038600"/>
    </source>
</evidence>
<organism evidence="15 16">
    <name type="scientific">Muntiacus reevesi</name>
    <name type="common">Reeves' muntjac</name>
    <name type="synonym">Cervus reevesi</name>
    <dbReference type="NCBI Taxonomy" id="9886"/>
    <lineage>
        <taxon>Eukaryota</taxon>
        <taxon>Metazoa</taxon>
        <taxon>Chordata</taxon>
        <taxon>Craniata</taxon>
        <taxon>Vertebrata</taxon>
        <taxon>Euteleostomi</taxon>
        <taxon>Mammalia</taxon>
        <taxon>Eutheria</taxon>
        <taxon>Laurasiatheria</taxon>
        <taxon>Artiodactyla</taxon>
        <taxon>Ruminantia</taxon>
        <taxon>Pecora</taxon>
        <taxon>Cervidae</taxon>
        <taxon>Muntiacinae</taxon>
        <taxon>Muntiacus</taxon>
    </lineage>
</organism>
<evidence type="ECO:0000259" key="14">
    <source>
        <dbReference type="Pfam" id="PF01545"/>
    </source>
</evidence>
<keyword evidence="10 13" id="KW-0472">Membrane</keyword>
<evidence type="ECO:0000256" key="9">
    <source>
        <dbReference type="ARBA" id="ARBA00023065"/>
    </source>
</evidence>
<keyword evidence="16" id="KW-1185">Reference proteome</keyword>
<feature type="transmembrane region" description="Helical" evidence="13">
    <location>
        <begin position="32"/>
        <end position="51"/>
    </location>
</feature>
<name>A0A5J5MK15_MUNRE</name>
<comment type="caution">
    <text evidence="15">The sequence shown here is derived from an EMBL/GenBank/DDBJ whole genome shotgun (WGS) entry which is preliminary data.</text>
</comment>
<dbReference type="PANTHER" id="PTHR46531:SF1">
    <property type="entry name" value="ZINC TRANSPORTER 6"/>
    <property type="match status" value="1"/>
</dbReference>
<comment type="subcellular location">
    <subcellularLocation>
        <location evidence="1">Golgi apparatus</location>
        <location evidence="1">trans-Golgi network membrane</location>
        <topology evidence="1">Multi-pass membrane protein</topology>
    </subcellularLocation>
</comment>
<dbReference type="SUPFAM" id="SSF161111">
    <property type="entry name" value="Cation efflux protein transmembrane domain-like"/>
    <property type="match status" value="1"/>
</dbReference>
<dbReference type="Pfam" id="PF01545">
    <property type="entry name" value="Cation_efflux"/>
    <property type="match status" value="1"/>
</dbReference>
<evidence type="ECO:0000256" key="4">
    <source>
        <dbReference type="ARBA" id="ARBA00022692"/>
    </source>
</evidence>
<comment type="subunit">
    <text evidence="11">Heterodimer with SLC30A5; form a functional zinc ion transmembrane transporter.</text>
</comment>
<dbReference type="InterPro" id="IPR027469">
    <property type="entry name" value="Cation_efflux_TMD_sf"/>
</dbReference>
<dbReference type="GO" id="GO:0006829">
    <property type="term" value="P:zinc ion transport"/>
    <property type="evidence" value="ECO:0007669"/>
    <property type="project" value="UniProtKB-KW"/>
</dbReference>
<evidence type="ECO:0000256" key="5">
    <source>
        <dbReference type="ARBA" id="ARBA00022833"/>
    </source>
</evidence>
<dbReference type="InterPro" id="IPR052005">
    <property type="entry name" value="CDF_SLC30A"/>
</dbReference>
<keyword evidence="8" id="KW-0333">Golgi apparatus</keyword>
<keyword evidence="6" id="KW-0864">Zinc transport</keyword>
<dbReference type="GO" id="GO:0016020">
    <property type="term" value="C:membrane"/>
    <property type="evidence" value="ECO:0007669"/>
    <property type="project" value="InterPro"/>
</dbReference>
<keyword evidence="9" id="KW-0406">Ion transport</keyword>
<dbReference type="AlphaFoldDB" id="A0A5J5MK15"/>
<evidence type="ECO:0000256" key="8">
    <source>
        <dbReference type="ARBA" id="ARBA00023034"/>
    </source>
</evidence>
<dbReference type="InterPro" id="IPR058533">
    <property type="entry name" value="Cation_efflux_TM"/>
</dbReference>
<dbReference type="PANTHER" id="PTHR46531">
    <property type="entry name" value="ZINC TRANSPORTER 6"/>
    <property type="match status" value="1"/>
</dbReference>
<evidence type="ECO:0000256" key="1">
    <source>
        <dbReference type="ARBA" id="ARBA00004166"/>
    </source>
</evidence>
<reference evidence="15 16" key="1">
    <citation type="submission" date="2019-06" db="EMBL/GenBank/DDBJ databases">
        <title>Discovery of a novel chromosome fission-fusion reversal in muntjac.</title>
        <authorList>
            <person name="Mudd A.B."/>
            <person name="Bredeson J.V."/>
            <person name="Baum R."/>
            <person name="Hockemeyer D."/>
            <person name="Rokhsar D.S."/>
        </authorList>
    </citation>
    <scope>NUCLEOTIDE SEQUENCE [LARGE SCALE GENOMIC DNA]</scope>
    <source>
        <strain evidence="15">UCam_UCB_Mr</strain>
        <tissue evidence="15">Fibroblast cell line</tissue>
    </source>
</reference>
<protein>
    <recommendedName>
        <fullName evidence="14">Cation efflux protein transmembrane domain-containing protein</fullName>
    </recommendedName>
</protein>
<keyword evidence="4 13" id="KW-0812">Transmembrane</keyword>
<gene>
    <name evidence="15" type="ORF">FD755_008368</name>
</gene>
<evidence type="ECO:0000313" key="16">
    <source>
        <dbReference type="Proteomes" id="UP000326062"/>
    </source>
</evidence>
<dbReference type="Proteomes" id="UP000326062">
    <property type="component" value="Chromosome 3"/>
</dbReference>
<dbReference type="EMBL" id="VCEB01000003">
    <property type="protein sequence ID" value="KAB0380584.1"/>
    <property type="molecule type" value="Genomic_DNA"/>
</dbReference>
<sequence length="169" mass="19336">MGTIHLFRKPQRSFFGKLLQEFRLVAADRRSWKILLFGAINLTCTGFLLMWCSSTNSIALTAYTYLTIFDLFSLITCLISYWVMMRKPSPAYSFGDTQDIVFLSPQWPAFLCTSGLGSQTTFLHSAAMITSSKTWNLLTFLLERKGLFPSSSSENHEKELLVCPPWYRC</sequence>
<proteinExistence type="inferred from homology"/>
<evidence type="ECO:0000256" key="13">
    <source>
        <dbReference type="SAM" id="Phobius"/>
    </source>
</evidence>
<dbReference type="GO" id="GO:0005794">
    <property type="term" value="C:Golgi apparatus"/>
    <property type="evidence" value="ECO:0007669"/>
    <property type="project" value="UniProtKB-SubCell"/>
</dbReference>
<evidence type="ECO:0000256" key="10">
    <source>
        <dbReference type="ARBA" id="ARBA00023136"/>
    </source>
</evidence>
<evidence type="ECO:0000256" key="2">
    <source>
        <dbReference type="ARBA" id="ARBA00008873"/>
    </source>
</evidence>
<keyword evidence="5" id="KW-0862">Zinc</keyword>
<accession>A0A5J5MK15</accession>
<keyword evidence="3" id="KW-0813">Transport</keyword>
<evidence type="ECO:0000256" key="6">
    <source>
        <dbReference type="ARBA" id="ARBA00022906"/>
    </source>
</evidence>